<comment type="caution">
    <text evidence="1">The sequence shown here is derived from an EMBL/GenBank/DDBJ whole genome shotgun (WGS) entry which is preliminary data.</text>
</comment>
<name>A0A9X2EFF7_9SPHN</name>
<evidence type="ECO:0000313" key="1">
    <source>
        <dbReference type="EMBL" id="MCM8556431.1"/>
    </source>
</evidence>
<dbReference type="Proteomes" id="UP001155128">
    <property type="component" value="Unassembled WGS sequence"/>
</dbReference>
<dbReference type="RefSeq" id="WP_252111627.1">
    <property type="nucleotide sequence ID" value="NZ_JAMSHT010000001.1"/>
</dbReference>
<reference evidence="1" key="1">
    <citation type="submission" date="2022-06" db="EMBL/GenBank/DDBJ databases">
        <title>Sphingomicrobium sedimins sp. nov., a marine bacterium isolated from tidal flat.</title>
        <authorList>
            <person name="Kim C.-H."/>
            <person name="Yoo Y."/>
            <person name="Kim J.-J."/>
        </authorList>
    </citation>
    <scope>NUCLEOTIDE SEQUENCE</scope>
    <source>
        <strain evidence="1">GRR-S6-50</strain>
    </source>
</reference>
<dbReference type="SUPFAM" id="SSF53474">
    <property type="entry name" value="alpha/beta-Hydrolases"/>
    <property type="match status" value="1"/>
</dbReference>
<dbReference type="Gene3D" id="3.40.50.1820">
    <property type="entry name" value="alpha/beta hydrolase"/>
    <property type="match status" value="1"/>
</dbReference>
<sequence>MPRLLRLSLIAVLVVLGLASAGVGALYAVQRDLIYPGVGRGSHIWDAPPAGFDVIETRTADDLRLRAFYRAPADGADTIIYFHGNGGTALMAAPILAGIAGSDRGLLLVEYRGYAGNPGSPTEDGLYADGRAALDFLSGEGVDNDDLIIGGFSLGTGVASKMADEVGPKALFLLSPFTSLDKVAAEQFYLPPLRRLVHDKFPTDERIADIPVPLFIAHGSADELVPDDHGRSLAATRPDAETLWLQGAGHGIPWDGRLQVGLSEWIEGL</sequence>
<evidence type="ECO:0000313" key="2">
    <source>
        <dbReference type="Proteomes" id="UP001155128"/>
    </source>
</evidence>
<organism evidence="1 2">
    <name type="scientific">Sphingomicrobium sediminis</name>
    <dbReference type="NCBI Taxonomy" id="2950949"/>
    <lineage>
        <taxon>Bacteria</taxon>
        <taxon>Pseudomonadati</taxon>
        <taxon>Pseudomonadota</taxon>
        <taxon>Alphaproteobacteria</taxon>
        <taxon>Sphingomonadales</taxon>
        <taxon>Sphingomonadaceae</taxon>
        <taxon>Sphingomicrobium</taxon>
    </lineage>
</organism>
<dbReference type="InterPro" id="IPR029058">
    <property type="entry name" value="AB_hydrolase_fold"/>
</dbReference>
<dbReference type="GO" id="GO:0016787">
    <property type="term" value="F:hydrolase activity"/>
    <property type="evidence" value="ECO:0007669"/>
    <property type="project" value="UniProtKB-KW"/>
</dbReference>
<dbReference type="EMBL" id="JAMSHT010000001">
    <property type="protein sequence ID" value="MCM8556431.1"/>
    <property type="molecule type" value="Genomic_DNA"/>
</dbReference>
<dbReference type="PANTHER" id="PTHR12277:SF81">
    <property type="entry name" value="PROTEIN ABHD13"/>
    <property type="match status" value="1"/>
</dbReference>
<keyword evidence="2" id="KW-1185">Reference proteome</keyword>
<dbReference type="PANTHER" id="PTHR12277">
    <property type="entry name" value="ALPHA/BETA HYDROLASE DOMAIN-CONTAINING PROTEIN"/>
    <property type="match status" value="1"/>
</dbReference>
<protein>
    <submittedName>
        <fullName evidence="1">Alpha/beta hydrolase</fullName>
    </submittedName>
</protein>
<accession>A0A9X2EFF7</accession>
<proteinExistence type="predicted"/>
<gene>
    <name evidence="1" type="ORF">NDO55_01185</name>
</gene>
<dbReference type="AlphaFoldDB" id="A0A9X2EFF7"/>
<keyword evidence="1" id="KW-0378">Hydrolase</keyword>